<protein>
    <submittedName>
        <fullName evidence="2">Uncharacterized protein</fullName>
    </submittedName>
</protein>
<accession>A0A8X7R529</accession>
<reference evidence="2 3" key="1">
    <citation type="submission" date="2020-02" db="EMBL/GenBank/DDBJ databases">
        <authorList>
            <person name="Ma Q."/>
            <person name="Huang Y."/>
            <person name="Song X."/>
            <person name="Pei D."/>
        </authorList>
    </citation>
    <scope>NUCLEOTIDE SEQUENCE [LARGE SCALE GENOMIC DNA]</scope>
    <source>
        <strain evidence="2">Sxm20200214</strain>
        <tissue evidence="2">Leaf</tissue>
    </source>
</reference>
<proteinExistence type="predicted"/>
<sequence>MALSGDSRLRITAGQTETAPVVVLGGVDACRWRQDAIAPARTSLLHGDNGSLVTRATPPVKALAPVAWLTVVDGEGHGSGGDDGGCVTSSRSSTHGHMNNMGEKREWHKR</sequence>
<name>A0A8X7R529_BRACI</name>
<dbReference type="AlphaFoldDB" id="A0A8X7R529"/>
<keyword evidence="3" id="KW-1185">Reference proteome</keyword>
<organism evidence="2 3">
    <name type="scientific">Brassica carinata</name>
    <name type="common">Ethiopian mustard</name>
    <name type="synonym">Abyssinian cabbage</name>
    <dbReference type="NCBI Taxonomy" id="52824"/>
    <lineage>
        <taxon>Eukaryota</taxon>
        <taxon>Viridiplantae</taxon>
        <taxon>Streptophyta</taxon>
        <taxon>Embryophyta</taxon>
        <taxon>Tracheophyta</taxon>
        <taxon>Spermatophyta</taxon>
        <taxon>Magnoliopsida</taxon>
        <taxon>eudicotyledons</taxon>
        <taxon>Gunneridae</taxon>
        <taxon>Pentapetalae</taxon>
        <taxon>rosids</taxon>
        <taxon>malvids</taxon>
        <taxon>Brassicales</taxon>
        <taxon>Brassicaceae</taxon>
        <taxon>Brassiceae</taxon>
        <taxon>Brassica</taxon>
    </lineage>
</organism>
<evidence type="ECO:0000313" key="3">
    <source>
        <dbReference type="Proteomes" id="UP000886595"/>
    </source>
</evidence>
<gene>
    <name evidence="2" type="ORF">Bca52824_052633</name>
</gene>
<dbReference type="EMBL" id="JAAMPC010000011">
    <property type="protein sequence ID" value="KAG2281413.1"/>
    <property type="molecule type" value="Genomic_DNA"/>
</dbReference>
<dbReference type="Proteomes" id="UP000886595">
    <property type="component" value="Unassembled WGS sequence"/>
</dbReference>
<feature type="region of interest" description="Disordered" evidence="1">
    <location>
        <begin position="75"/>
        <end position="110"/>
    </location>
</feature>
<evidence type="ECO:0000256" key="1">
    <source>
        <dbReference type="SAM" id="MobiDB-lite"/>
    </source>
</evidence>
<comment type="caution">
    <text evidence="2">The sequence shown here is derived from an EMBL/GenBank/DDBJ whole genome shotgun (WGS) entry which is preliminary data.</text>
</comment>
<evidence type="ECO:0000313" key="2">
    <source>
        <dbReference type="EMBL" id="KAG2281413.1"/>
    </source>
</evidence>